<accession>A0A699ZD04</accession>
<protein>
    <submittedName>
        <fullName evidence="2">Uncharacterized protein</fullName>
    </submittedName>
</protein>
<feature type="compositionally biased region" description="Basic and acidic residues" evidence="1">
    <location>
        <begin position="24"/>
        <end position="35"/>
    </location>
</feature>
<organism evidence="2 3">
    <name type="scientific">Haematococcus lacustris</name>
    <name type="common">Green alga</name>
    <name type="synonym">Haematococcus pluvialis</name>
    <dbReference type="NCBI Taxonomy" id="44745"/>
    <lineage>
        <taxon>Eukaryota</taxon>
        <taxon>Viridiplantae</taxon>
        <taxon>Chlorophyta</taxon>
        <taxon>core chlorophytes</taxon>
        <taxon>Chlorophyceae</taxon>
        <taxon>CS clade</taxon>
        <taxon>Chlamydomonadales</taxon>
        <taxon>Haematococcaceae</taxon>
        <taxon>Haematococcus</taxon>
    </lineage>
</organism>
<sequence>MSLVAQCLRGSGPVPRSKSRFRLKARENKSSELRAAHFASVRDSAGPSTPPGKQREERRAEWKTQRRQVCTRAHTALYAPAPDSSLRARVQHSPASQAQQAHQG</sequence>
<feature type="compositionally biased region" description="Low complexity" evidence="1">
    <location>
        <begin position="91"/>
        <end position="104"/>
    </location>
</feature>
<gene>
    <name evidence="2" type="ORF">HaLaN_13241</name>
</gene>
<feature type="compositionally biased region" description="Basic and acidic residues" evidence="1">
    <location>
        <begin position="53"/>
        <end position="64"/>
    </location>
</feature>
<keyword evidence="3" id="KW-1185">Reference proteome</keyword>
<dbReference type="AlphaFoldDB" id="A0A699ZD04"/>
<evidence type="ECO:0000313" key="3">
    <source>
        <dbReference type="Proteomes" id="UP000485058"/>
    </source>
</evidence>
<comment type="caution">
    <text evidence="2">The sequence shown here is derived from an EMBL/GenBank/DDBJ whole genome shotgun (WGS) entry which is preliminary data.</text>
</comment>
<dbReference type="EMBL" id="BLLF01001047">
    <property type="protein sequence ID" value="GFH16754.1"/>
    <property type="molecule type" value="Genomic_DNA"/>
</dbReference>
<proteinExistence type="predicted"/>
<dbReference type="Proteomes" id="UP000485058">
    <property type="component" value="Unassembled WGS sequence"/>
</dbReference>
<feature type="region of interest" description="Disordered" evidence="1">
    <location>
        <begin position="1"/>
        <end position="104"/>
    </location>
</feature>
<reference evidence="2 3" key="1">
    <citation type="submission" date="2020-02" db="EMBL/GenBank/DDBJ databases">
        <title>Draft genome sequence of Haematococcus lacustris strain NIES-144.</title>
        <authorList>
            <person name="Morimoto D."/>
            <person name="Nakagawa S."/>
            <person name="Yoshida T."/>
            <person name="Sawayama S."/>
        </authorList>
    </citation>
    <scope>NUCLEOTIDE SEQUENCE [LARGE SCALE GENOMIC DNA]</scope>
    <source>
        <strain evidence="2 3">NIES-144</strain>
    </source>
</reference>
<evidence type="ECO:0000256" key="1">
    <source>
        <dbReference type="SAM" id="MobiDB-lite"/>
    </source>
</evidence>
<name>A0A699ZD04_HAELA</name>
<evidence type="ECO:0000313" key="2">
    <source>
        <dbReference type="EMBL" id="GFH16754.1"/>
    </source>
</evidence>